<evidence type="ECO:0008006" key="3">
    <source>
        <dbReference type="Google" id="ProtNLM"/>
    </source>
</evidence>
<evidence type="ECO:0000313" key="1">
    <source>
        <dbReference type="EMBL" id="KAL3813700.1"/>
    </source>
</evidence>
<proteinExistence type="predicted"/>
<keyword evidence="2" id="KW-1185">Reference proteome</keyword>
<sequence length="402" mass="45241">MLKKGLDYTKKRRNRVLVLGALGLTSYGAYKIYNLPSVVKKRQNLLKLLNALVSVAEMVSDSAEAIGILSKDLKEFIKSDSNQIPQSFKQISKITTSNEFSESLTWITRALTIGILRAYRSPEVVMYGRSIDVESCFTDRVVDKLFSDSGSDFASVVVGSLTRNLVTAYYSIGQHDYVHSDYLQSKSNKNVARWIELVSEDNFRELIGNYIKLFVSTAITVYLDKTMNINTYEELFSGLTNLKHENRVRDMLTYVCNNAVETAIKTHSNLNSSCTKLGKFEDSFCGNEIGTKLISATLQKAKNLDRGLGRKMSSILVVPRNRKFVLEMTGMVTFETIRSFLEFLLEKLSECVKRSVDVVQREVVDRGVEVIRYVSCRSTTVASVCISICLHILNGPWILAPC</sequence>
<comment type="caution">
    <text evidence="1">The sequence shown here is derived from an EMBL/GenBank/DDBJ whole genome shotgun (WGS) entry which is preliminary data.</text>
</comment>
<dbReference type="AlphaFoldDB" id="A0ABD3RLB7"/>
<dbReference type="InterPro" id="IPR019141">
    <property type="entry name" value="DUF2045"/>
</dbReference>
<dbReference type="PANTHER" id="PTHR21477">
    <property type="entry name" value="ZGC:172139"/>
    <property type="match status" value="1"/>
</dbReference>
<dbReference type="PANTHER" id="PTHR21477:SF12">
    <property type="entry name" value="PROTEIN PHLOEM PROTEIN 2-LIKE A10"/>
    <property type="match status" value="1"/>
</dbReference>
<name>A0ABD3RLB7_9LAMI</name>
<gene>
    <name evidence="1" type="ORF">ACJIZ3_014968</name>
</gene>
<dbReference type="EMBL" id="JBJXBP010000008">
    <property type="protein sequence ID" value="KAL3813700.1"/>
    <property type="molecule type" value="Genomic_DNA"/>
</dbReference>
<dbReference type="Proteomes" id="UP001634393">
    <property type="component" value="Unassembled WGS sequence"/>
</dbReference>
<evidence type="ECO:0000313" key="2">
    <source>
        <dbReference type="Proteomes" id="UP001634393"/>
    </source>
</evidence>
<organism evidence="1 2">
    <name type="scientific">Penstemon smallii</name>
    <dbReference type="NCBI Taxonomy" id="265156"/>
    <lineage>
        <taxon>Eukaryota</taxon>
        <taxon>Viridiplantae</taxon>
        <taxon>Streptophyta</taxon>
        <taxon>Embryophyta</taxon>
        <taxon>Tracheophyta</taxon>
        <taxon>Spermatophyta</taxon>
        <taxon>Magnoliopsida</taxon>
        <taxon>eudicotyledons</taxon>
        <taxon>Gunneridae</taxon>
        <taxon>Pentapetalae</taxon>
        <taxon>asterids</taxon>
        <taxon>lamiids</taxon>
        <taxon>Lamiales</taxon>
        <taxon>Plantaginaceae</taxon>
        <taxon>Cheloneae</taxon>
        <taxon>Penstemon</taxon>
    </lineage>
</organism>
<reference evidence="1 2" key="1">
    <citation type="submission" date="2024-12" db="EMBL/GenBank/DDBJ databases">
        <title>The unique morphological basis and parallel evolutionary history of personate flowers in Penstemon.</title>
        <authorList>
            <person name="Depatie T.H."/>
            <person name="Wessinger C.A."/>
        </authorList>
    </citation>
    <scope>NUCLEOTIDE SEQUENCE [LARGE SCALE GENOMIC DNA]</scope>
    <source>
        <strain evidence="1">WTNN_2</strain>
        <tissue evidence="1">Leaf</tissue>
    </source>
</reference>
<protein>
    <recommendedName>
        <fullName evidence="3">Protein PHLOEM PROTEIN 2-LIKE A10</fullName>
    </recommendedName>
</protein>
<accession>A0ABD3RLB7</accession>